<sequence>MADTADVTAAVAALALAGKAQQFSEDEAKRIAALREMLPAALEAAAAEEPVGASLWGVDLLSGGGSGERDLRVDVVLAKFLRARNGDMEQALAMLIKTLQWRASFDIDGLMDEAFPEDVFGSVGFVFGRDKEGRPVTYNFYGGLDNKMVFGDLDRFLRWRVQLHERGMRSLDFVDVADMVQVHDYAGVGLLSYDGYARAASKATVQLMSDHYPETLATKFFVNVPGWGETIFNLIGRWLSEETKRKFVVASSSTAAAALAQRIDPDSLPDKFRPAAAAAAEPTKTVEEGPTRTDGDSAQSPPSPQPAHLAAAEELVPPTDAPAERAEPAEPCPDTITAAPAEDLPAAEPE</sequence>
<accession>A0ACC1JM41</accession>
<gene>
    <name evidence="1" type="primary">SFH5</name>
    <name evidence="1" type="ORF">IWQ57_005580</name>
</gene>
<reference evidence="1" key="1">
    <citation type="submission" date="2022-07" db="EMBL/GenBank/DDBJ databases">
        <title>Phylogenomic reconstructions and comparative analyses of Kickxellomycotina fungi.</title>
        <authorList>
            <person name="Reynolds N.K."/>
            <person name="Stajich J.E."/>
            <person name="Barry K."/>
            <person name="Grigoriev I.V."/>
            <person name="Crous P."/>
            <person name="Smith M.E."/>
        </authorList>
    </citation>
    <scope>NUCLEOTIDE SEQUENCE</scope>
    <source>
        <strain evidence="1">CBS 109366</strain>
    </source>
</reference>
<name>A0ACC1JM41_9FUNG</name>
<proteinExistence type="predicted"/>
<evidence type="ECO:0000313" key="2">
    <source>
        <dbReference type="Proteomes" id="UP001140234"/>
    </source>
</evidence>
<feature type="non-terminal residue" evidence="1">
    <location>
        <position position="350"/>
    </location>
</feature>
<dbReference type="Proteomes" id="UP001140234">
    <property type="component" value="Unassembled WGS sequence"/>
</dbReference>
<keyword evidence="2" id="KW-1185">Reference proteome</keyword>
<protein>
    <submittedName>
        <fullName evidence="1">Non-classical phosphatidylinositol transfer protein (PITP)</fullName>
    </submittedName>
</protein>
<dbReference type="EMBL" id="JANBUJ010002760">
    <property type="protein sequence ID" value="KAJ2763345.1"/>
    <property type="molecule type" value="Genomic_DNA"/>
</dbReference>
<organism evidence="1 2">
    <name type="scientific">Coemansia nantahalensis</name>
    <dbReference type="NCBI Taxonomy" id="2789366"/>
    <lineage>
        <taxon>Eukaryota</taxon>
        <taxon>Fungi</taxon>
        <taxon>Fungi incertae sedis</taxon>
        <taxon>Zoopagomycota</taxon>
        <taxon>Kickxellomycotina</taxon>
        <taxon>Kickxellomycetes</taxon>
        <taxon>Kickxellales</taxon>
        <taxon>Kickxellaceae</taxon>
        <taxon>Coemansia</taxon>
    </lineage>
</organism>
<evidence type="ECO:0000313" key="1">
    <source>
        <dbReference type="EMBL" id="KAJ2763345.1"/>
    </source>
</evidence>
<comment type="caution">
    <text evidence="1">The sequence shown here is derived from an EMBL/GenBank/DDBJ whole genome shotgun (WGS) entry which is preliminary data.</text>
</comment>